<dbReference type="AlphaFoldDB" id="M0EVL3"/>
<dbReference type="EMBL" id="AOJL01000013">
    <property type="protein sequence ID" value="ELZ50459.1"/>
    <property type="molecule type" value="Genomic_DNA"/>
</dbReference>
<protein>
    <submittedName>
        <fullName evidence="1">Uncharacterized protein</fullName>
    </submittedName>
</protein>
<name>M0EVL3_9EURY</name>
<evidence type="ECO:0000313" key="2">
    <source>
        <dbReference type="Proteomes" id="UP000011509"/>
    </source>
</evidence>
<dbReference type="Proteomes" id="UP000011509">
    <property type="component" value="Unassembled WGS sequence"/>
</dbReference>
<keyword evidence="2" id="KW-1185">Reference proteome</keyword>
<reference evidence="1 2" key="1">
    <citation type="journal article" date="2014" name="PLoS Genet.">
        <title>Phylogenetically driven sequencing of extremely halophilic archaea reveals strategies for static and dynamic osmo-response.</title>
        <authorList>
            <person name="Becker E.A."/>
            <person name="Seitzer P.M."/>
            <person name="Tritt A."/>
            <person name="Larsen D."/>
            <person name="Krusor M."/>
            <person name="Yao A.I."/>
            <person name="Wu D."/>
            <person name="Madern D."/>
            <person name="Eisen J.A."/>
            <person name="Darling A.E."/>
            <person name="Facciotti M.T."/>
        </authorList>
    </citation>
    <scope>NUCLEOTIDE SEQUENCE [LARGE SCALE GENOMIC DNA]</scope>
    <source>
        <strain evidence="1 2">DSM 10284</strain>
    </source>
</reference>
<sequence length="102" mass="11519">MLCREYNTEYDTLAGLKCYFTVVERCSSVHSRQRELLVGAIDSDRCGVVTILVTIEPNNKQIIDTSAASRWHPTKLEADFITRIELDVFVSVFAVSGIEIHL</sequence>
<organism evidence="1 2">
    <name type="scientific">Halorubrum coriense DSM 10284</name>
    <dbReference type="NCBI Taxonomy" id="1227466"/>
    <lineage>
        <taxon>Archaea</taxon>
        <taxon>Methanobacteriati</taxon>
        <taxon>Methanobacteriota</taxon>
        <taxon>Stenosarchaea group</taxon>
        <taxon>Halobacteria</taxon>
        <taxon>Halobacteriales</taxon>
        <taxon>Haloferacaceae</taxon>
        <taxon>Halorubrum</taxon>
    </lineage>
</organism>
<gene>
    <name evidence="1" type="ORF">C464_02625</name>
</gene>
<comment type="caution">
    <text evidence="1">The sequence shown here is derived from an EMBL/GenBank/DDBJ whole genome shotgun (WGS) entry which is preliminary data.</text>
</comment>
<accession>M0EVL3</accession>
<proteinExistence type="predicted"/>
<evidence type="ECO:0000313" key="1">
    <source>
        <dbReference type="EMBL" id="ELZ50459.1"/>
    </source>
</evidence>